<accession>A0ABV6Y383</accession>
<evidence type="ECO:0000313" key="3">
    <source>
        <dbReference type="EMBL" id="MFC1455726.1"/>
    </source>
</evidence>
<keyword evidence="4" id="KW-1185">Reference proteome</keyword>
<dbReference type="RefSeq" id="WP_377028811.1">
    <property type="nucleotide sequence ID" value="NZ_JBHOMY010000010.1"/>
</dbReference>
<dbReference type="Proteomes" id="UP001593940">
    <property type="component" value="Unassembled WGS sequence"/>
</dbReference>
<dbReference type="EMBL" id="JBHOMY010000010">
    <property type="protein sequence ID" value="MFC1455726.1"/>
    <property type="molecule type" value="Genomic_DNA"/>
</dbReference>
<name>A0ABV6Y383_9HYPH</name>
<evidence type="ECO:0000256" key="1">
    <source>
        <dbReference type="SAM" id="Coils"/>
    </source>
</evidence>
<comment type="caution">
    <text evidence="3">The sequence shown here is derived from an EMBL/GenBank/DDBJ whole genome shotgun (WGS) entry which is preliminary data.</text>
</comment>
<reference evidence="3 4" key="1">
    <citation type="submission" date="2024-09" db="EMBL/GenBank/DDBJ databases">
        <title>Nodulacao em especies de Leguminosae Basais da Amazonia e Caracterizacao dos Rizobios e Bacterias Associadas aos Nodulos.</title>
        <authorList>
            <person name="Jambeiro I.C.A."/>
            <person name="Lopes I.S."/>
            <person name="Aguiar E.R.G.R."/>
            <person name="Santos A.F.J."/>
            <person name="Dos Santos J.M.F."/>
            <person name="Gross E."/>
        </authorList>
    </citation>
    <scope>NUCLEOTIDE SEQUENCE [LARGE SCALE GENOMIC DNA]</scope>
    <source>
        <strain evidence="3 4">BRUESC1165</strain>
    </source>
</reference>
<dbReference type="Pfam" id="PF21834">
    <property type="entry name" value="DUF6894"/>
    <property type="match status" value="1"/>
</dbReference>
<keyword evidence="1" id="KW-0175">Coiled coil</keyword>
<evidence type="ECO:0000313" key="4">
    <source>
        <dbReference type="Proteomes" id="UP001593940"/>
    </source>
</evidence>
<evidence type="ECO:0000259" key="2">
    <source>
        <dbReference type="PROSITE" id="PS50908"/>
    </source>
</evidence>
<feature type="domain" description="RWD" evidence="2">
    <location>
        <begin position="24"/>
        <end position="81"/>
    </location>
</feature>
<gene>
    <name evidence="3" type="ORF">ACETIH_03125</name>
</gene>
<dbReference type="PROSITE" id="PS50908">
    <property type="entry name" value="RWD"/>
    <property type="match status" value="1"/>
</dbReference>
<dbReference type="InterPro" id="IPR054189">
    <property type="entry name" value="DUF6894"/>
</dbReference>
<sequence>MPRFFFDTYDGQFLAHDDQGQELDDLEAAKAVAQEELPQMASDELPDGDHRVFMVSVRDEAGQVVMRVALTLSVEYPSRAP</sequence>
<feature type="coiled-coil region" evidence="1">
    <location>
        <begin position="16"/>
        <end position="43"/>
    </location>
</feature>
<proteinExistence type="predicted"/>
<dbReference type="InterPro" id="IPR006575">
    <property type="entry name" value="RWD_dom"/>
</dbReference>
<protein>
    <submittedName>
        <fullName evidence="3">DUF6894 family protein</fullName>
    </submittedName>
</protein>
<organism evidence="3 4">
    <name type="scientific">Microvirga arabica</name>
    <dbReference type="NCBI Taxonomy" id="1128671"/>
    <lineage>
        <taxon>Bacteria</taxon>
        <taxon>Pseudomonadati</taxon>
        <taxon>Pseudomonadota</taxon>
        <taxon>Alphaproteobacteria</taxon>
        <taxon>Hyphomicrobiales</taxon>
        <taxon>Methylobacteriaceae</taxon>
        <taxon>Microvirga</taxon>
    </lineage>
</organism>